<dbReference type="Proteomes" id="UP000198510">
    <property type="component" value="Unassembled WGS sequence"/>
</dbReference>
<name>A0A1G9SMT5_9BACT</name>
<dbReference type="STRING" id="1075417.SAMN05421823_112199"/>
<dbReference type="AlphaFoldDB" id="A0A1G9SMT5"/>
<proteinExistence type="predicted"/>
<organism evidence="1 2">
    <name type="scientific">Catalinimonas alkaloidigena</name>
    <dbReference type="NCBI Taxonomy" id="1075417"/>
    <lineage>
        <taxon>Bacteria</taxon>
        <taxon>Pseudomonadati</taxon>
        <taxon>Bacteroidota</taxon>
        <taxon>Cytophagia</taxon>
        <taxon>Cytophagales</taxon>
        <taxon>Catalimonadaceae</taxon>
        <taxon>Catalinimonas</taxon>
    </lineage>
</organism>
<reference evidence="1 2" key="1">
    <citation type="submission" date="2016-10" db="EMBL/GenBank/DDBJ databases">
        <authorList>
            <person name="de Groot N.N."/>
        </authorList>
    </citation>
    <scope>NUCLEOTIDE SEQUENCE [LARGE SCALE GENOMIC DNA]</scope>
    <source>
        <strain evidence="1 2">DSM 25186</strain>
    </source>
</reference>
<dbReference type="OrthoDB" id="885203at2"/>
<protein>
    <submittedName>
        <fullName evidence="1">Uncharacterized protein</fullName>
    </submittedName>
</protein>
<accession>A0A1G9SMT5</accession>
<keyword evidence="2" id="KW-1185">Reference proteome</keyword>
<gene>
    <name evidence="1" type="ORF">SAMN05421823_112199</name>
</gene>
<evidence type="ECO:0000313" key="1">
    <source>
        <dbReference type="EMBL" id="SDM36105.1"/>
    </source>
</evidence>
<evidence type="ECO:0000313" key="2">
    <source>
        <dbReference type="Proteomes" id="UP000198510"/>
    </source>
</evidence>
<sequence>MQVSTILQRLPIREIINMCVTNTLASIKMKEGYKFIRRPDGTEREVDWEEINQLKKDILWIYDENFGDIINAFVPHYSFKSNYWEYLTLEGDKWFSEKEKAFYHSGSLIILLCCCSEYVDIAGGGQNVFEKDNLPVIKDYVEDYQPKNKIEKLIKEKVLLGLNISLSMTPENLIDNEFVHKRTPEYYQGLNELGNKVIKNYYEEKIKN</sequence>
<dbReference type="RefSeq" id="WP_143017464.1">
    <property type="nucleotide sequence ID" value="NZ_FNFO01000012.1"/>
</dbReference>
<dbReference type="EMBL" id="FNFO01000012">
    <property type="protein sequence ID" value="SDM36105.1"/>
    <property type="molecule type" value="Genomic_DNA"/>
</dbReference>